<accession>A0A8J8KBH9</accession>
<gene>
    <name evidence="4" type="ORF">HR057_09345</name>
</gene>
<dbReference type="PANTHER" id="PTHR33744:SF1">
    <property type="entry name" value="DNA-BINDING TRANSCRIPTIONAL ACTIVATOR ADER"/>
    <property type="match status" value="1"/>
</dbReference>
<evidence type="ECO:0000259" key="2">
    <source>
        <dbReference type="Pfam" id="PF13556"/>
    </source>
</evidence>
<feature type="domain" description="CdaR GGDEF-like" evidence="3">
    <location>
        <begin position="170"/>
        <end position="292"/>
    </location>
</feature>
<dbReference type="InterPro" id="IPR025736">
    <property type="entry name" value="PucR_C-HTH_dom"/>
</dbReference>
<feature type="domain" description="PucR C-terminal helix-turn-helix" evidence="2">
    <location>
        <begin position="347"/>
        <end position="403"/>
    </location>
</feature>
<comment type="similarity">
    <text evidence="1">Belongs to the CdaR family.</text>
</comment>
<proteinExistence type="inferred from homology"/>
<dbReference type="Pfam" id="PF17853">
    <property type="entry name" value="GGDEF_2"/>
    <property type="match status" value="1"/>
</dbReference>
<dbReference type="EMBL" id="JABTTE010000011">
    <property type="protein sequence ID" value="NSL51954.1"/>
    <property type="molecule type" value="Genomic_DNA"/>
</dbReference>
<evidence type="ECO:0000256" key="1">
    <source>
        <dbReference type="ARBA" id="ARBA00006754"/>
    </source>
</evidence>
<dbReference type="RefSeq" id="WP_173731232.1">
    <property type="nucleotide sequence ID" value="NZ_JABTTE010000011.1"/>
</dbReference>
<dbReference type="Pfam" id="PF13556">
    <property type="entry name" value="HTH_30"/>
    <property type="match status" value="1"/>
</dbReference>
<evidence type="ECO:0000313" key="4">
    <source>
        <dbReference type="EMBL" id="NSL51954.1"/>
    </source>
</evidence>
<comment type="caution">
    <text evidence="4">The sequence shown here is derived from an EMBL/GenBank/DDBJ whole genome shotgun (WGS) entry which is preliminary data.</text>
</comment>
<evidence type="ECO:0000313" key="5">
    <source>
        <dbReference type="Proteomes" id="UP000625804"/>
    </source>
</evidence>
<dbReference type="InterPro" id="IPR051448">
    <property type="entry name" value="CdaR-like_regulators"/>
</dbReference>
<organism evidence="4 5">
    <name type="scientific">Calidifontibacillus erzurumensis</name>
    <dbReference type="NCBI Taxonomy" id="2741433"/>
    <lineage>
        <taxon>Bacteria</taxon>
        <taxon>Bacillati</taxon>
        <taxon>Bacillota</taxon>
        <taxon>Bacilli</taxon>
        <taxon>Bacillales</taxon>
        <taxon>Bacillaceae</taxon>
        <taxon>Calidifontibacillus/Schinkia group</taxon>
        <taxon>Calidifontibacillus</taxon>
    </lineage>
</organism>
<protein>
    <submittedName>
        <fullName evidence="4">PucR family transcriptional regulator</fullName>
    </submittedName>
</protein>
<dbReference type="InterPro" id="IPR041522">
    <property type="entry name" value="CdaR_GGDEF"/>
</dbReference>
<sequence>MEYKIEKAMSMTDVNQIVEFISHTLKKPVILEDDQYALLSYSAYQITDFDQANQQTILSKRSPNYILEKFIEEGIIDQLKANMKPFRISKIAEIGLNHRVVVTVRYKQHILGFLWIQEIDQRLSDEEINFVYKTSLHIGKILYKKNQAKRVKGKKRIQFFRHLLRGPIRNEKQIRQEAEANHIRIPAYIKVIVIQLKNHEEDVFDNIKETVQSYLNVSSSMSELFDEANQIIIVMGDSNFNRINEQALDLVTRIGKSIEDQYLIDVFAGIGNAYGYLSLLKKSYTEALEVIKAANYLGTQENVPLEYDKLGVYRYIHLFAEHHKEINYVNPKLQKLIEKDRENQTELLKTLEVYLLNNCKAKPTAEQLFIHPNTLNYRLKQIFEYTSLDLTDFNQNCQLFIDILLLKCEANG</sequence>
<dbReference type="PANTHER" id="PTHR33744">
    <property type="entry name" value="CARBOHYDRATE DIACID REGULATOR"/>
    <property type="match status" value="1"/>
</dbReference>
<dbReference type="Gene3D" id="1.10.10.2840">
    <property type="entry name" value="PucR C-terminal helix-turn-helix domain"/>
    <property type="match status" value="1"/>
</dbReference>
<keyword evidence="5" id="KW-1185">Reference proteome</keyword>
<dbReference type="InterPro" id="IPR042070">
    <property type="entry name" value="PucR_C-HTH_sf"/>
</dbReference>
<dbReference type="AlphaFoldDB" id="A0A8J8KBH9"/>
<reference evidence="4" key="1">
    <citation type="submission" date="2020-06" db="EMBL/GenBank/DDBJ databases">
        <title>A novel thermopfilic bacterium from Erzurum, Turkey.</title>
        <authorList>
            <person name="Adiguzel A."/>
            <person name="Ay H."/>
            <person name="Baltaci M.O."/>
        </authorList>
    </citation>
    <scope>NUCLEOTIDE SEQUENCE</scope>
    <source>
        <strain evidence="4">P2</strain>
    </source>
</reference>
<evidence type="ECO:0000259" key="3">
    <source>
        <dbReference type="Pfam" id="PF17853"/>
    </source>
</evidence>
<dbReference type="Proteomes" id="UP000625804">
    <property type="component" value="Unassembled WGS sequence"/>
</dbReference>
<name>A0A8J8KBH9_9BACI</name>